<evidence type="ECO:0000256" key="1">
    <source>
        <dbReference type="SAM" id="Phobius"/>
    </source>
</evidence>
<gene>
    <name evidence="3" type="ORF">BG57_03765</name>
    <name evidence="2" type="ORF">GCM10010985_16980</name>
</gene>
<name>A0A069P2C3_9BURK</name>
<keyword evidence="1" id="KW-0812">Transmembrane</keyword>
<keyword evidence="1" id="KW-1133">Transmembrane helix</keyword>
<dbReference type="Proteomes" id="UP000027439">
    <property type="component" value="Unassembled WGS sequence"/>
</dbReference>
<organism evidence="3 4">
    <name type="scientific">Caballeronia grimmiae</name>
    <dbReference type="NCBI Taxonomy" id="1071679"/>
    <lineage>
        <taxon>Bacteria</taxon>
        <taxon>Pseudomonadati</taxon>
        <taxon>Pseudomonadota</taxon>
        <taxon>Betaproteobacteria</taxon>
        <taxon>Burkholderiales</taxon>
        <taxon>Burkholderiaceae</taxon>
        <taxon>Caballeronia</taxon>
    </lineage>
</organism>
<dbReference type="AlphaFoldDB" id="A0A069P2C3"/>
<reference evidence="3 4" key="2">
    <citation type="submission" date="2014-03" db="EMBL/GenBank/DDBJ databases">
        <title>Draft Genome Sequences of Four Burkholderia Strains.</title>
        <authorList>
            <person name="Liu X.Y."/>
            <person name="Li C.X."/>
            <person name="Xu J.H."/>
        </authorList>
    </citation>
    <scope>NUCLEOTIDE SEQUENCE [LARGE SCALE GENOMIC DNA]</scope>
    <source>
        <strain evidence="3 4">R27</strain>
    </source>
</reference>
<protein>
    <submittedName>
        <fullName evidence="3">Uncharacterized protein</fullName>
    </submittedName>
</protein>
<keyword evidence="1" id="KW-0472">Membrane</keyword>
<reference evidence="2" key="1">
    <citation type="journal article" date="2014" name="Int. J. Syst. Evol. Microbiol.">
        <title>Complete genome of a new Firmicutes species belonging to the dominant human colonic microbiota ('Ruminococcus bicirculans') reveals two chromosomes and a selective capacity to utilize plant glucans.</title>
        <authorList>
            <consortium name="NISC Comparative Sequencing Program"/>
            <person name="Wegmann U."/>
            <person name="Louis P."/>
            <person name="Goesmann A."/>
            <person name="Henrissat B."/>
            <person name="Duncan S.H."/>
            <person name="Flint H.J."/>
        </authorList>
    </citation>
    <scope>NUCLEOTIDE SEQUENCE</scope>
    <source>
        <strain evidence="2">CGMCC 1.11013</strain>
    </source>
</reference>
<keyword evidence="5" id="KW-1185">Reference proteome</keyword>
<dbReference type="RefSeq" id="WP_035964366.1">
    <property type="nucleotide sequence ID" value="NZ_BMEG01000002.1"/>
</dbReference>
<evidence type="ECO:0000313" key="5">
    <source>
        <dbReference type="Proteomes" id="UP000597138"/>
    </source>
</evidence>
<proteinExistence type="predicted"/>
<reference evidence="2" key="4">
    <citation type="submission" date="2024-05" db="EMBL/GenBank/DDBJ databases">
        <authorList>
            <person name="Sun Q."/>
            <person name="Zhou Y."/>
        </authorList>
    </citation>
    <scope>NUCLEOTIDE SEQUENCE</scope>
    <source>
        <strain evidence="2">CGMCC 1.11013</strain>
    </source>
</reference>
<dbReference type="Proteomes" id="UP000597138">
    <property type="component" value="Unassembled WGS sequence"/>
</dbReference>
<reference evidence="5" key="3">
    <citation type="journal article" date="2019" name="Int. J. Syst. Evol. Microbiol.">
        <title>The Global Catalogue of Microorganisms (GCM) 10K type strain sequencing project: providing services to taxonomists for standard genome sequencing and annotation.</title>
        <authorList>
            <consortium name="The Broad Institute Genomics Platform"/>
            <consortium name="The Broad Institute Genome Sequencing Center for Infectious Disease"/>
            <person name="Wu L."/>
            <person name="Ma J."/>
        </authorList>
    </citation>
    <scope>NUCLEOTIDE SEQUENCE [LARGE SCALE GENOMIC DNA]</scope>
    <source>
        <strain evidence="5">CGMCC 1.11013</strain>
    </source>
</reference>
<comment type="caution">
    <text evidence="3">The sequence shown here is derived from an EMBL/GenBank/DDBJ whole genome shotgun (WGS) entry which is preliminary data.</text>
</comment>
<sequence>MKPEDRKQIVIGGIYAVTLIASAAALMYIALVGGNPYHAGVVEAYDAAGVARSSFHRGEWVYVRRHVCLDRDIYAEQSPSLYDLERKAYVPLRGTATLAKAGCAVRSSAFEIPPTLPAGDYEYRNVSRFQNNLVGRDESNVYPPIRITVTE</sequence>
<dbReference type="EMBL" id="JFHE01000011">
    <property type="protein sequence ID" value="KDR34815.1"/>
    <property type="molecule type" value="Genomic_DNA"/>
</dbReference>
<evidence type="ECO:0000313" key="2">
    <source>
        <dbReference type="EMBL" id="GGD63556.1"/>
    </source>
</evidence>
<accession>A0A069P2C3</accession>
<feature type="transmembrane region" description="Helical" evidence="1">
    <location>
        <begin position="12"/>
        <end position="31"/>
    </location>
</feature>
<dbReference type="EMBL" id="BMEG01000002">
    <property type="protein sequence ID" value="GGD63556.1"/>
    <property type="molecule type" value="Genomic_DNA"/>
</dbReference>
<dbReference type="STRING" id="1071679.BG57_03765"/>
<evidence type="ECO:0000313" key="3">
    <source>
        <dbReference type="EMBL" id="KDR34815.1"/>
    </source>
</evidence>
<evidence type="ECO:0000313" key="4">
    <source>
        <dbReference type="Proteomes" id="UP000027439"/>
    </source>
</evidence>